<dbReference type="HAMAP" id="MF_00003">
    <property type="entry name" value="RbfA"/>
    <property type="match status" value="1"/>
</dbReference>
<name>H6RE06_9BACT</name>
<gene>
    <name evidence="2" type="primary">rbfA</name>
    <name evidence="3" type="ORF">VIS_S3AVA40013</name>
</gene>
<dbReference type="InterPro" id="IPR000238">
    <property type="entry name" value="RbfA"/>
</dbReference>
<dbReference type="GO" id="GO:0043024">
    <property type="term" value="F:ribosomal small subunit binding"/>
    <property type="evidence" value="ECO:0007669"/>
    <property type="project" value="TreeGrafter"/>
</dbReference>
<dbReference type="AlphaFoldDB" id="H6RE06"/>
<evidence type="ECO:0000313" key="3">
    <source>
        <dbReference type="EMBL" id="CCF99267.1"/>
    </source>
</evidence>
<dbReference type="NCBIfam" id="TIGR00082">
    <property type="entry name" value="rbfA"/>
    <property type="match status" value="1"/>
</dbReference>
<organism evidence="3">
    <name type="scientific">uncultured Flavobacteriia bacterium</name>
    <dbReference type="NCBI Taxonomy" id="212695"/>
    <lineage>
        <taxon>Bacteria</taxon>
        <taxon>Pseudomonadati</taxon>
        <taxon>Bacteroidota</taxon>
        <taxon>Flavobacteriia</taxon>
        <taxon>environmental samples</taxon>
    </lineage>
</organism>
<dbReference type="InterPro" id="IPR023799">
    <property type="entry name" value="RbfA_dom_sf"/>
</dbReference>
<comment type="subcellular location">
    <subcellularLocation>
        <location evidence="2">Cytoplasm</location>
    </subcellularLocation>
</comment>
<dbReference type="PANTHER" id="PTHR33515:SF1">
    <property type="entry name" value="RIBOSOME-BINDING FACTOR A, CHLOROPLASTIC-RELATED"/>
    <property type="match status" value="1"/>
</dbReference>
<dbReference type="EMBL" id="FO117575">
    <property type="protein sequence ID" value="CCF99267.1"/>
    <property type="molecule type" value="Genomic_DNA"/>
</dbReference>
<accession>H6RE06</accession>
<keyword evidence="1 2" id="KW-0690">Ribosome biogenesis</keyword>
<dbReference type="InterPro" id="IPR015946">
    <property type="entry name" value="KH_dom-like_a/b"/>
</dbReference>
<comment type="function">
    <text evidence="2">One of several proteins that assist in the late maturation steps of the functional core of the 30S ribosomal subunit. Associates with free 30S ribosomal subunits (but not with 30S subunits that are part of 70S ribosomes or polysomes). Required for efficient processing of 16S rRNA. May interact with the 5'-terminal helix region of 16S rRNA.</text>
</comment>
<comment type="similarity">
    <text evidence="2">Belongs to the RbfA family.</text>
</comment>
<proteinExistence type="inferred from homology"/>
<reference evidence="3" key="1">
    <citation type="journal article" date="2012" name="Environ. Microbiol.">
        <title>Genomic content of uncultured Bacteroidetes from contrasting oceanic provinces in the North Atlantic Ocean.</title>
        <authorList>
            <person name="Gomez-Pereira P.R."/>
            <person name="Schuler M."/>
            <person name="Fuchs B.M."/>
            <person name="Bennke C."/>
            <person name="Teeling H."/>
            <person name="Waldmann J."/>
            <person name="Richter M."/>
            <person name="Barbe V."/>
            <person name="Bataille E."/>
            <person name="Glockner F.O."/>
            <person name="Amann R."/>
        </authorList>
    </citation>
    <scope>NUCLEOTIDE SEQUENCE</scope>
</reference>
<evidence type="ECO:0000256" key="2">
    <source>
        <dbReference type="HAMAP-Rule" id="MF_00003"/>
    </source>
</evidence>
<keyword evidence="2" id="KW-0963">Cytoplasm</keyword>
<dbReference type="PANTHER" id="PTHR33515">
    <property type="entry name" value="RIBOSOME-BINDING FACTOR A, CHLOROPLASTIC-RELATED"/>
    <property type="match status" value="1"/>
</dbReference>
<protein>
    <recommendedName>
        <fullName evidence="2">Ribosome-binding factor A</fullName>
    </recommendedName>
</protein>
<evidence type="ECO:0000256" key="1">
    <source>
        <dbReference type="ARBA" id="ARBA00022517"/>
    </source>
</evidence>
<reference evidence="3" key="2">
    <citation type="submission" date="2012-02" db="EMBL/GenBank/DDBJ databases">
        <authorList>
            <person name="Genoscope - CEA"/>
        </authorList>
    </citation>
    <scope>NUCLEOTIDE SEQUENCE</scope>
</reference>
<dbReference type="Pfam" id="PF02033">
    <property type="entry name" value="RBFA"/>
    <property type="match status" value="1"/>
</dbReference>
<dbReference type="Gene3D" id="3.30.300.20">
    <property type="match status" value="1"/>
</dbReference>
<dbReference type="SUPFAM" id="SSF89919">
    <property type="entry name" value="Ribosome-binding factor A, RbfA"/>
    <property type="match status" value="1"/>
</dbReference>
<dbReference type="GO" id="GO:0030490">
    <property type="term" value="P:maturation of SSU-rRNA"/>
    <property type="evidence" value="ECO:0007669"/>
    <property type="project" value="UniProtKB-UniRule"/>
</dbReference>
<dbReference type="GO" id="GO:0005829">
    <property type="term" value="C:cytosol"/>
    <property type="evidence" value="ECO:0007669"/>
    <property type="project" value="TreeGrafter"/>
</dbReference>
<sequence length="132" mass="15612">MITFVVITIRVIRMESKRQLQVAELIKRNFGTVLQEKGIYIFGEAFVTITAVKLTPDLSMAKLYFSIFNTEDKNEVILLMRKNMHTLKQALVTRIRKHVRRIPELAFFEDETLDEMYKLNKLFDRLNKGEEE</sequence>
<comment type="subunit">
    <text evidence="2">Monomer. Binds 30S ribosomal subunits, but not 50S ribosomal subunits or 70S ribosomes.</text>
</comment>